<comment type="caution">
    <text evidence="3">The sequence shown here is derived from an EMBL/GenBank/DDBJ whole genome shotgun (WGS) entry which is preliminary data.</text>
</comment>
<evidence type="ECO:0000313" key="3">
    <source>
        <dbReference type="EMBL" id="MRN54275.1"/>
    </source>
</evidence>
<evidence type="ECO:0000256" key="1">
    <source>
        <dbReference type="ARBA" id="ARBA00022729"/>
    </source>
</evidence>
<dbReference type="RefSeq" id="WP_154119266.1">
    <property type="nucleotide sequence ID" value="NZ_WJXB01000004.1"/>
</dbReference>
<reference evidence="3 4" key="1">
    <citation type="submission" date="2019-11" db="EMBL/GenBank/DDBJ databases">
        <title>Paenibacillus monticola sp. nov., a novel PGPR strain isolated from mountain sample in China.</title>
        <authorList>
            <person name="Zhao Q."/>
            <person name="Li H.-P."/>
            <person name="Zhang J.-L."/>
        </authorList>
    </citation>
    <scope>NUCLEOTIDE SEQUENCE [LARGE SCALE GENOMIC DNA]</scope>
    <source>
        <strain evidence="3 4">LC-T2</strain>
    </source>
</reference>
<dbReference type="Gene3D" id="2.60.40.1220">
    <property type="match status" value="3"/>
</dbReference>
<evidence type="ECO:0000259" key="2">
    <source>
        <dbReference type="PROSITE" id="PS51272"/>
    </source>
</evidence>
<dbReference type="NCBIfam" id="TIGR02059">
    <property type="entry name" value="swm_rep_I"/>
    <property type="match status" value="4"/>
</dbReference>
<accession>A0A7X2H6E0</accession>
<dbReference type="Pfam" id="PF13753">
    <property type="entry name" value="SWM_repeat"/>
    <property type="match status" value="4"/>
</dbReference>
<dbReference type="InterPro" id="IPR028059">
    <property type="entry name" value="SWM_rpt"/>
</dbReference>
<keyword evidence="4" id="KW-1185">Reference proteome</keyword>
<dbReference type="InterPro" id="IPR001119">
    <property type="entry name" value="SLH_dom"/>
</dbReference>
<feature type="domain" description="SLH" evidence="2">
    <location>
        <begin position="1156"/>
        <end position="1219"/>
    </location>
</feature>
<dbReference type="InterPro" id="IPR011801">
    <property type="entry name" value="Swm_rep_I_cyn"/>
</dbReference>
<evidence type="ECO:0000313" key="4">
    <source>
        <dbReference type="Proteomes" id="UP000463051"/>
    </source>
</evidence>
<dbReference type="InterPro" id="IPR032812">
    <property type="entry name" value="SbsA_Ig"/>
</dbReference>
<keyword evidence="1" id="KW-0732">Signal</keyword>
<gene>
    <name evidence="3" type="ORF">GJB61_14910</name>
</gene>
<dbReference type="Pfam" id="PF13205">
    <property type="entry name" value="Big_5"/>
    <property type="match status" value="4"/>
</dbReference>
<dbReference type="EMBL" id="WJXB01000004">
    <property type="protein sequence ID" value="MRN54275.1"/>
    <property type="molecule type" value="Genomic_DNA"/>
</dbReference>
<feature type="domain" description="SLH" evidence="2">
    <location>
        <begin position="1221"/>
        <end position="1280"/>
    </location>
</feature>
<name>A0A7X2H6E0_9BACL</name>
<organism evidence="3 4">
    <name type="scientific">Paenibacillus monticola</name>
    <dbReference type="NCBI Taxonomy" id="2666075"/>
    <lineage>
        <taxon>Bacteria</taxon>
        <taxon>Bacillati</taxon>
        <taxon>Bacillota</taxon>
        <taxon>Bacilli</taxon>
        <taxon>Bacillales</taxon>
        <taxon>Paenibacillaceae</taxon>
        <taxon>Paenibacillus</taxon>
    </lineage>
</organism>
<dbReference type="PANTHER" id="PTHR43308">
    <property type="entry name" value="OUTER MEMBRANE PROTEIN ALPHA-RELATED"/>
    <property type="match status" value="1"/>
</dbReference>
<proteinExistence type="predicted"/>
<dbReference type="PROSITE" id="PS51272">
    <property type="entry name" value="SLH"/>
    <property type="match status" value="3"/>
</dbReference>
<dbReference type="InterPro" id="IPR014755">
    <property type="entry name" value="Cu-Rt/internalin_Ig-like"/>
</dbReference>
<dbReference type="InterPro" id="IPR051465">
    <property type="entry name" value="Cell_Envelope_Struct_Comp"/>
</dbReference>
<protein>
    <recommendedName>
        <fullName evidence="2">SLH domain-containing protein</fullName>
    </recommendedName>
</protein>
<feature type="domain" description="SLH" evidence="2">
    <location>
        <begin position="1287"/>
        <end position="1346"/>
    </location>
</feature>
<dbReference type="PANTHER" id="PTHR43308:SF5">
    <property type="entry name" value="S-LAYER PROTEIN _ PEPTIDOGLYCAN ENDO-BETA-N-ACETYLGLUCOSAMINIDASE"/>
    <property type="match status" value="1"/>
</dbReference>
<dbReference type="Pfam" id="PF00395">
    <property type="entry name" value="SLH"/>
    <property type="match status" value="3"/>
</dbReference>
<sequence length="1346" mass="142134">MKRKISIWTVLILAGDLLLGVGSASVGIGASAVYAASEFGMVTTPSAGASYVSIGSSLRLSFDRQVNPQTGNIIITPQGSSDPFVTIPIGTSGLIGSSKDYEIKWDASLHFIPNKTYIVTVPKGLFKDSTGAESSLTSWSFTTAPEINTGITVSNFTPANNARVDSGALAQISLKLDKPLQKGGGAIRLLSSADNSIIQEFIMKDGESGVAMVSDTASTTVTLSLTNKLATGSNYYVLIDSYAFKDADDKTFSGISSGNVWSFSTIGAAAIPVTLNPAAGAVSVSASGALQLNFDRPMMPATGYITVSPGTADDARTRWVNVNSTAVTGGGSKNILLSPASTANPLLSNTLYTVTIPQGAFYDQDGNVFPATAPYTWSFTTASLTSVGVTSLIPADRSESVDINKAITLTFNRDVIYNSSIVKSVALYKSSGIQTPVTITQSGTTAGAKEYTIKPTAALEYNSTYYIDIAKGAFSDATDPASIYGGLSGANSWSFRTLALDSTAPILTSAQLDNNRTIRLKYNETLNSAVALLPSSFQVTVNDENRAIESVSIQGDSVLVILSTGIAVGQVVKLSYTGGLRTIQDSSGNPVSTFSLKSITNSIESSMPLPQEGRITGKSVALKFNDSLKAVSTYAQSQFLVTADGYSLGVNSISLSGNTVYLGLNSEASSGQTVRVSYNAGSYPLQNTLGQNIADFADFYIRNSNDATLPLFQSAEGAGTKIVLTYNEGMSVTSLPMISQFSVLVGTTPNYVTNVAVSGNLVTLTLTSSLTVGQNATLSYVPGVAGLSDLNGNRAGYINLKPVTVSSSTSVAEISSATVTGDELTVTFNKSMQASTNLYVNQFGVRADGNNLGVQSYDLSGKILKLTLSSVVKTGQTVDLSYMSGSTPINDSSGKLLSSFSVLSVQNLTGTSTGTGSRPTYLGTLAASEFGEEYPLLKSDSSNATDERSVYSQSVKKYNLTTERLSSSYDYLYKLGTSTLAFEVPSTELAAYVTIPLKPLLDAVNRNSSAKLAIRYGDSLYSVALGDIDMSGLAASLIADSNNISLVFRMEKVPTGTFTPLEQKLQAQGLQNVTSLVDFRLTAMITGNTSSVNVLSVPGEYTVRTTSILNSAQSSIARLDLTYNDAAYLPTKSSTLGSYTILRARTVGNQVVGTFLSTRTFTDMSKHWSNTIVAELAAKNIIDSSYGNTFKPEQKITRAEFAVMLSRGLGLQGDRDTAQRFRDIQPSTQTGDYIGAAAKAGIITGNTDATFRPNENITREQLAIMMIRAMEYTKNPITLSSTSASALTAFKDKSKIQSQSAEFVAKAVQSGIILGMTTTEFQPQGNATRAQAAVMLQRMLDKADYL</sequence>
<dbReference type="Proteomes" id="UP000463051">
    <property type="component" value="Unassembled WGS sequence"/>
</dbReference>